<evidence type="ECO:0000259" key="2">
    <source>
        <dbReference type="Pfam" id="PF12158"/>
    </source>
</evidence>
<evidence type="ECO:0000256" key="1">
    <source>
        <dbReference type="SAM" id="Phobius"/>
    </source>
</evidence>
<feature type="transmembrane region" description="Helical" evidence="1">
    <location>
        <begin position="6"/>
        <end position="24"/>
    </location>
</feature>
<reference evidence="3 4" key="1">
    <citation type="submission" date="2010-08" db="EMBL/GenBank/DDBJ databases">
        <authorList>
            <person name="Weinstock G."/>
            <person name="Sodergren E."/>
            <person name="Clifton S."/>
            <person name="Fulton L."/>
            <person name="Fulton B."/>
            <person name="Courtney L."/>
            <person name="Fronick C."/>
            <person name="Harrison M."/>
            <person name="Strong C."/>
            <person name="Farmer C."/>
            <person name="Delahaunty K."/>
            <person name="Markovic C."/>
            <person name="Hall O."/>
            <person name="Minx P."/>
            <person name="Tomlinson C."/>
            <person name="Mitreva M."/>
            <person name="Hou S."/>
            <person name="Chen J."/>
            <person name="Wollam A."/>
            <person name="Pepin K.H."/>
            <person name="Johnson M."/>
            <person name="Bhonagiri V."/>
            <person name="Zhang X."/>
            <person name="Suruliraj S."/>
            <person name="Warren W."/>
            <person name="Chinwalla A."/>
            <person name="Mardis E.R."/>
            <person name="Wilson R.K."/>
        </authorList>
    </citation>
    <scope>NUCLEOTIDE SEQUENCE [LARGE SCALE GENOMIC DNA]</scope>
    <source>
        <strain evidence="3 4">F0359</strain>
    </source>
</reference>
<sequence>MDLLRQIPLIMGVLFIAIGVFHGWKLRSVVRRCTVYADGVVAGFHEVKTRSGVMYYPVIEFSVEHKKIRAEYKFGASEWEFKAGDKATLRYNAENPEEIYLYHSLPLWKQYLSSLCIIIGGLIFVWTYSYFL</sequence>
<dbReference type="HOGENOM" id="CLU_1914582_0_0_9"/>
<keyword evidence="1" id="KW-0812">Transmembrane</keyword>
<feature type="domain" description="DUF3592" evidence="2">
    <location>
        <begin position="44"/>
        <end position="104"/>
    </location>
</feature>
<keyword evidence="1" id="KW-0472">Membrane</keyword>
<evidence type="ECO:0000313" key="4">
    <source>
        <dbReference type="Proteomes" id="UP000003195"/>
    </source>
</evidence>
<keyword evidence="1" id="KW-1133">Transmembrane helix</keyword>
<dbReference type="Pfam" id="PF12158">
    <property type="entry name" value="DUF3592"/>
    <property type="match status" value="1"/>
</dbReference>
<dbReference type="AlphaFoldDB" id="E2ZC15"/>
<name>E2ZC15_9FIRM</name>
<dbReference type="EMBL" id="AECS01000037">
    <property type="protein sequence ID" value="EFQ04002.1"/>
    <property type="molecule type" value="Genomic_DNA"/>
</dbReference>
<feature type="transmembrane region" description="Helical" evidence="1">
    <location>
        <begin position="111"/>
        <end position="131"/>
    </location>
</feature>
<accession>E2ZC15</accession>
<dbReference type="STRING" id="706434.HMPREF9429_01185"/>
<evidence type="ECO:0000313" key="3">
    <source>
        <dbReference type="EMBL" id="EFQ04002.1"/>
    </source>
</evidence>
<dbReference type="eggNOG" id="ENOG5033C2C">
    <property type="taxonomic scope" value="Bacteria"/>
</dbReference>
<proteinExistence type="predicted"/>
<dbReference type="RefSeq" id="WP_006942315.1">
    <property type="nucleotide sequence ID" value="NZ_GL538208.1"/>
</dbReference>
<dbReference type="Proteomes" id="UP000003195">
    <property type="component" value="Unassembled WGS sequence"/>
</dbReference>
<dbReference type="InterPro" id="IPR021994">
    <property type="entry name" value="DUF3592"/>
</dbReference>
<gene>
    <name evidence="3" type="ORF">HMPREF9429_01185</name>
</gene>
<keyword evidence="4" id="KW-1185">Reference proteome</keyword>
<protein>
    <recommendedName>
        <fullName evidence="2">DUF3592 domain-containing protein</fullName>
    </recommendedName>
</protein>
<dbReference type="OrthoDB" id="1623608at2"/>
<organism evidence="3 4">
    <name type="scientific">Megasphaera micronuciformis F0359</name>
    <dbReference type="NCBI Taxonomy" id="706434"/>
    <lineage>
        <taxon>Bacteria</taxon>
        <taxon>Bacillati</taxon>
        <taxon>Bacillota</taxon>
        <taxon>Negativicutes</taxon>
        <taxon>Veillonellales</taxon>
        <taxon>Veillonellaceae</taxon>
        <taxon>Megasphaera</taxon>
    </lineage>
</organism>
<comment type="caution">
    <text evidence="3">The sequence shown here is derived from an EMBL/GenBank/DDBJ whole genome shotgun (WGS) entry which is preliminary data.</text>
</comment>